<evidence type="ECO:0000256" key="1">
    <source>
        <dbReference type="ARBA" id="ARBA00022490"/>
    </source>
</evidence>
<evidence type="ECO:0000256" key="2">
    <source>
        <dbReference type="ARBA" id="ARBA00022618"/>
    </source>
</evidence>
<name>A0AAU7E136_9MICO</name>
<accession>A0AAU7E136</accession>
<evidence type="ECO:0000313" key="5">
    <source>
        <dbReference type="EMBL" id="XBH23165.1"/>
    </source>
</evidence>
<dbReference type="GO" id="GO:0051304">
    <property type="term" value="P:chromosome separation"/>
    <property type="evidence" value="ECO:0007669"/>
    <property type="project" value="InterPro"/>
</dbReference>
<keyword evidence="2" id="KW-0132">Cell division</keyword>
<dbReference type="InterPro" id="IPR036390">
    <property type="entry name" value="WH_DNA-bd_sf"/>
</dbReference>
<dbReference type="Pfam" id="PF04079">
    <property type="entry name" value="SMC_ScpB"/>
    <property type="match status" value="1"/>
</dbReference>
<gene>
    <name evidence="5" type="ORF">V5R04_05840</name>
</gene>
<proteinExistence type="predicted"/>
<dbReference type="PIRSF" id="PIRSF019345">
    <property type="entry name" value="ScpB"/>
    <property type="match status" value="1"/>
</dbReference>
<dbReference type="SUPFAM" id="SSF46785">
    <property type="entry name" value="Winged helix' DNA-binding domain"/>
    <property type="match status" value="2"/>
</dbReference>
<evidence type="ECO:0000256" key="4">
    <source>
        <dbReference type="ARBA" id="ARBA00023306"/>
    </source>
</evidence>
<dbReference type="PANTHER" id="PTHR34298:SF2">
    <property type="entry name" value="SEGREGATION AND CONDENSATION PROTEIN B"/>
    <property type="match status" value="1"/>
</dbReference>
<reference evidence="5" key="1">
    <citation type="submission" date="2024-02" db="EMBL/GenBank/DDBJ databases">
        <title>Tomenella chthoni gen. nov. sp. nov., a member of the family Jonesiaceae isolated from bat guano.</title>
        <authorList>
            <person name="Miller S.L."/>
            <person name="King J."/>
            <person name="Sankaranarayanan K."/>
            <person name="Lawson P.A."/>
        </authorList>
    </citation>
    <scope>NUCLEOTIDE SEQUENCE</scope>
    <source>
        <strain evidence="5">BS-20</strain>
    </source>
</reference>
<dbReference type="Gene3D" id="1.10.10.10">
    <property type="entry name" value="Winged helix-like DNA-binding domain superfamily/Winged helix DNA-binding domain"/>
    <property type="match status" value="2"/>
</dbReference>
<dbReference type="EMBL" id="CP146203">
    <property type="protein sequence ID" value="XBH23165.1"/>
    <property type="molecule type" value="Genomic_DNA"/>
</dbReference>
<keyword evidence="4" id="KW-0131">Cell cycle</keyword>
<evidence type="ECO:0000256" key="3">
    <source>
        <dbReference type="ARBA" id="ARBA00022829"/>
    </source>
</evidence>
<dbReference type="InterPro" id="IPR036388">
    <property type="entry name" value="WH-like_DNA-bd_sf"/>
</dbReference>
<keyword evidence="3" id="KW-0159">Chromosome partition</keyword>
<dbReference type="InterPro" id="IPR005234">
    <property type="entry name" value="ScpB_csome_segregation"/>
</dbReference>
<protein>
    <submittedName>
        <fullName evidence="5">SMC-Scp complex subunit ScpB</fullName>
    </submittedName>
</protein>
<sequence>MDSDLDDSLLTRLEAILMVIDAPVTTQDLSQALTVSQAGIEKHLLALQADYEGELGGRKRGFTLRQLAGGWRIYSAAEQFTDVSEFVMTGKTAKLSNAALETLAVVAYRQPVTRAQIAAIRGVNVDGVIRTLLARDLITESGISALTGANLYETTAYFKERMGIDQLTELPALAPALPELAEIPQLESELDPLS</sequence>
<organism evidence="5">
    <name type="scientific">Jonesiaceae bacterium BS-20</name>
    <dbReference type="NCBI Taxonomy" id="3120821"/>
    <lineage>
        <taxon>Bacteria</taxon>
        <taxon>Bacillati</taxon>
        <taxon>Actinomycetota</taxon>
        <taxon>Actinomycetes</taxon>
        <taxon>Micrococcales</taxon>
        <taxon>Jonesiaceae</taxon>
    </lineage>
</organism>
<dbReference type="AlphaFoldDB" id="A0AAU7E136"/>
<dbReference type="GO" id="GO:0051301">
    <property type="term" value="P:cell division"/>
    <property type="evidence" value="ECO:0007669"/>
    <property type="project" value="UniProtKB-KW"/>
</dbReference>
<keyword evidence="1" id="KW-0963">Cytoplasm</keyword>
<dbReference type="PANTHER" id="PTHR34298">
    <property type="entry name" value="SEGREGATION AND CONDENSATION PROTEIN B"/>
    <property type="match status" value="1"/>
</dbReference>